<dbReference type="AlphaFoldDB" id="A0A3M9L5I9"/>
<name>A0A3M9L5I9_9EURY</name>
<dbReference type="Proteomes" id="UP000267921">
    <property type="component" value="Unassembled WGS sequence"/>
</dbReference>
<evidence type="ECO:0000259" key="1">
    <source>
        <dbReference type="Pfam" id="PF04909"/>
    </source>
</evidence>
<proteinExistence type="predicted"/>
<dbReference type="Pfam" id="PF04909">
    <property type="entry name" value="Amidohydro_2"/>
    <property type="match status" value="1"/>
</dbReference>
<accession>A0A3M9L5I9</accession>
<dbReference type="InterPro" id="IPR006680">
    <property type="entry name" value="Amidohydro-rel"/>
</dbReference>
<protein>
    <recommendedName>
        <fullName evidence="1">Amidohydrolase-related domain-containing protein</fullName>
    </recommendedName>
</protein>
<sequence>MPFSYNLIFLYSRIIDTLCTKPHQFDKGLRKDSSKQIFVSSMYIWNKLKQLLMEKCGKYRINDAHCHYGTNSIFMTMALRPTTRISNNIQRLQENMDRNNVENCVLFAQPEPSNTFGHFWKGLFYHLKNKSPDPDEPYSGWKIDYTRANDEIWAIDDDRVVFIPFIAANDSAKNIAKYEDENENPPAGIKYYGIYGNMPDDSILSYMNENCMNLLLHIPMACSKDPCRLLDKVEQYPDINFQLAHLGDGVPEIIKAVDDLDNLYLDTAMSSHEAYRYMYKNHGTTTEDIITSQSEGKVLFGSDEPWGNLQEQLQMIVKLQEDGNFSTKDVDRVLYKNAAHLWDF</sequence>
<dbReference type="GO" id="GO:0016787">
    <property type="term" value="F:hydrolase activity"/>
    <property type="evidence" value="ECO:0007669"/>
    <property type="project" value="InterPro"/>
</dbReference>
<comment type="caution">
    <text evidence="2">The sequence shown here is derived from an EMBL/GenBank/DDBJ whole genome shotgun (WGS) entry which is preliminary data.</text>
</comment>
<dbReference type="InterPro" id="IPR032466">
    <property type="entry name" value="Metal_Hydrolase"/>
</dbReference>
<evidence type="ECO:0000313" key="2">
    <source>
        <dbReference type="EMBL" id="RNI07713.1"/>
    </source>
</evidence>
<evidence type="ECO:0000313" key="3">
    <source>
        <dbReference type="Proteomes" id="UP000267921"/>
    </source>
</evidence>
<organism evidence="2 3">
    <name type="scientific">Methanohalophilus halophilus</name>
    <dbReference type="NCBI Taxonomy" id="2177"/>
    <lineage>
        <taxon>Archaea</taxon>
        <taxon>Methanobacteriati</taxon>
        <taxon>Methanobacteriota</taxon>
        <taxon>Stenosarchaea group</taxon>
        <taxon>Methanomicrobia</taxon>
        <taxon>Methanosarcinales</taxon>
        <taxon>Methanosarcinaceae</taxon>
        <taxon>Methanohalophilus</taxon>
    </lineage>
</organism>
<dbReference type="Gene3D" id="3.20.20.140">
    <property type="entry name" value="Metal-dependent hydrolases"/>
    <property type="match status" value="1"/>
</dbReference>
<dbReference type="SUPFAM" id="SSF51556">
    <property type="entry name" value="Metallo-dependent hydrolases"/>
    <property type="match status" value="1"/>
</dbReference>
<feature type="domain" description="Amidohydrolase-related" evidence="1">
    <location>
        <begin position="156"/>
        <end position="344"/>
    </location>
</feature>
<dbReference type="EMBL" id="RJJG01000007">
    <property type="protein sequence ID" value="RNI07713.1"/>
    <property type="molecule type" value="Genomic_DNA"/>
</dbReference>
<reference evidence="2 3" key="1">
    <citation type="submission" date="2018-10" db="EMBL/GenBank/DDBJ databases">
        <title>Cultivation of a novel Methanohalophilus strain from Kebrit Deep of the Red Sea and a genomic comparison of members of the genus Methanohalophilus.</title>
        <authorList>
            <person name="Guan Y."/>
            <person name="Ngugi D.K."/>
            <person name="Stingl U."/>
        </authorList>
    </citation>
    <scope>NUCLEOTIDE SEQUENCE [LARGE SCALE GENOMIC DNA]</scope>
    <source>
        <strain evidence="2 3">DSM 3094</strain>
    </source>
</reference>
<gene>
    <name evidence="2" type="ORF">EFE40_09195</name>
</gene>